<dbReference type="EC" id="3.6.3.-" evidence="9"/>
<dbReference type="GO" id="GO:0016787">
    <property type="term" value="F:hydrolase activity"/>
    <property type="evidence" value="ECO:0007669"/>
    <property type="project" value="UniProtKB-KW"/>
</dbReference>
<evidence type="ECO:0000256" key="3">
    <source>
        <dbReference type="ARBA" id="ARBA00022692"/>
    </source>
</evidence>
<evidence type="ECO:0000313" key="9">
    <source>
        <dbReference type="EMBL" id="QDT42501.1"/>
    </source>
</evidence>
<dbReference type="GO" id="GO:0005524">
    <property type="term" value="F:ATP binding"/>
    <property type="evidence" value="ECO:0007669"/>
    <property type="project" value="UniProtKB-KW"/>
</dbReference>
<dbReference type="AlphaFoldDB" id="A0A517RF45"/>
<dbReference type="PROSITE" id="PS51257">
    <property type="entry name" value="PROKAR_LIPOPROTEIN"/>
    <property type="match status" value="1"/>
</dbReference>
<name>A0A517RF45_9PLAN</name>
<evidence type="ECO:0000313" key="10">
    <source>
        <dbReference type="Proteomes" id="UP000317171"/>
    </source>
</evidence>
<dbReference type="PANTHER" id="PTHR30572">
    <property type="entry name" value="MEMBRANE COMPONENT OF TRANSPORTER-RELATED"/>
    <property type="match status" value="1"/>
</dbReference>
<evidence type="ECO:0000256" key="1">
    <source>
        <dbReference type="ARBA" id="ARBA00004651"/>
    </source>
</evidence>
<feature type="domain" description="ABC3 transporter permease C-terminal" evidence="8">
    <location>
        <begin position="306"/>
        <end position="419"/>
    </location>
</feature>
<gene>
    <name evidence="9" type="primary">macB_2</name>
    <name evidence="9" type="ORF">Pan241w_25850</name>
</gene>
<comment type="similarity">
    <text evidence="6">Belongs to the ABC-4 integral membrane protein family.</text>
</comment>
<evidence type="ECO:0000259" key="8">
    <source>
        <dbReference type="Pfam" id="PF02687"/>
    </source>
</evidence>
<dbReference type="InterPro" id="IPR003838">
    <property type="entry name" value="ABC3_permease_C"/>
</dbReference>
<sequence length="426" mass="46603">MTLFRLILQEMQHRKINFLLGLSSVVIAVACLIAALTLLQADEIQTTFILEQKADEVKQAGAELKDSMRKIMKGLGFNILVLPANQDLSEFHLTGVVSETMPEAYVKELAESKIVTVNHLLPMVAKKITWPEKKCDVILTGTRGEVPILHRALKKPLQQQVPKGSMVLGYQIQKKLGLSKEDEVQLMGKNFKVTQTYPERGTADDSTVWINLEEAQELLGMQNLVNAILALECNCAAEDRVAQIRDEIGKILPGTQVIERGPPALARAEARNKAHETALASLEQEKASRLKMIERHADFAAVLVPLVVLGCGAWIGFLSLENVRRRATEIGILRAIGLRSSQVFGIFIIKAIVIGVIGALIGYFLGYGIGIIWGNLPASVNPEAALFSGQWLLLSLVFAPVLASLSSWIPALLAARQDPATILQEG</sequence>
<dbReference type="GO" id="GO:0022857">
    <property type="term" value="F:transmembrane transporter activity"/>
    <property type="evidence" value="ECO:0007669"/>
    <property type="project" value="TreeGrafter"/>
</dbReference>
<dbReference type="GO" id="GO:0005886">
    <property type="term" value="C:plasma membrane"/>
    <property type="evidence" value="ECO:0007669"/>
    <property type="project" value="UniProtKB-SubCell"/>
</dbReference>
<evidence type="ECO:0000256" key="5">
    <source>
        <dbReference type="ARBA" id="ARBA00023136"/>
    </source>
</evidence>
<organism evidence="9 10">
    <name type="scientific">Gimesia alba</name>
    <dbReference type="NCBI Taxonomy" id="2527973"/>
    <lineage>
        <taxon>Bacteria</taxon>
        <taxon>Pseudomonadati</taxon>
        <taxon>Planctomycetota</taxon>
        <taxon>Planctomycetia</taxon>
        <taxon>Planctomycetales</taxon>
        <taxon>Planctomycetaceae</taxon>
        <taxon>Gimesia</taxon>
    </lineage>
</organism>
<keyword evidence="9" id="KW-0378">Hydrolase</keyword>
<evidence type="ECO:0000256" key="2">
    <source>
        <dbReference type="ARBA" id="ARBA00022475"/>
    </source>
</evidence>
<keyword evidence="2" id="KW-1003">Cell membrane</keyword>
<keyword evidence="9" id="KW-0547">Nucleotide-binding</keyword>
<keyword evidence="5 7" id="KW-0472">Membrane</keyword>
<dbReference type="Proteomes" id="UP000317171">
    <property type="component" value="Chromosome"/>
</dbReference>
<protein>
    <submittedName>
        <fullName evidence="9">Macrolide export ATP-binding/permease protein MacB</fullName>
        <ecNumber evidence="9">3.6.3.-</ecNumber>
    </submittedName>
</protein>
<evidence type="ECO:0000256" key="6">
    <source>
        <dbReference type="ARBA" id="ARBA00038076"/>
    </source>
</evidence>
<dbReference type="InterPro" id="IPR050250">
    <property type="entry name" value="Macrolide_Exporter_MacB"/>
</dbReference>
<reference evidence="9 10" key="1">
    <citation type="submission" date="2019-02" db="EMBL/GenBank/DDBJ databases">
        <title>Deep-cultivation of Planctomycetes and their phenomic and genomic characterization uncovers novel biology.</title>
        <authorList>
            <person name="Wiegand S."/>
            <person name="Jogler M."/>
            <person name="Boedeker C."/>
            <person name="Pinto D."/>
            <person name="Vollmers J."/>
            <person name="Rivas-Marin E."/>
            <person name="Kohn T."/>
            <person name="Peeters S.H."/>
            <person name="Heuer A."/>
            <person name="Rast P."/>
            <person name="Oberbeckmann S."/>
            <person name="Bunk B."/>
            <person name="Jeske O."/>
            <person name="Meyerdierks A."/>
            <person name="Storesund J.E."/>
            <person name="Kallscheuer N."/>
            <person name="Luecker S."/>
            <person name="Lage O.M."/>
            <person name="Pohl T."/>
            <person name="Merkel B.J."/>
            <person name="Hornburger P."/>
            <person name="Mueller R.-W."/>
            <person name="Bruemmer F."/>
            <person name="Labrenz M."/>
            <person name="Spormann A.M."/>
            <person name="Op den Camp H."/>
            <person name="Overmann J."/>
            <person name="Amann R."/>
            <person name="Jetten M.S.M."/>
            <person name="Mascher T."/>
            <person name="Medema M.H."/>
            <person name="Devos D.P."/>
            <person name="Kaster A.-K."/>
            <person name="Ovreas L."/>
            <person name="Rohde M."/>
            <person name="Galperin M.Y."/>
            <person name="Jogler C."/>
        </authorList>
    </citation>
    <scope>NUCLEOTIDE SEQUENCE [LARGE SCALE GENOMIC DNA]</scope>
    <source>
        <strain evidence="9 10">Pan241w</strain>
    </source>
</reference>
<feature type="transmembrane region" description="Helical" evidence="7">
    <location>
        <begin position="299"/>
        <end position="323"/>
    </location>
</feature>
<evidence type="ECO:0000256" key="4">
    <source>
        <dbReference type="ARBA" id="ARBA00022989"/>
    </source>
</evidence>
<proteinExistence type="inferred from homology"/>
<dbReference type="OrthoDB" id="274210at2"/>
<dbReference type="EMBL" id="CP036269">
    <property type="protein sequence ID" value="QDT42501.1"/>
    <property type="molecule type" value="Genomic_DNA"/>
</dbReference>
<dbReference type="PANTHER" id="PTHR30572:SF4">
    <property type="entry name" value="ABC TRANSPORTER PERMEASE YTRF"/>
    <property type="match status" value="1"/>
</dbReference>
<evidence type="ECO:0000256" key="7">
    <source>
        <dbReference type="SAM" id="Phobius"/>
    </source>
</evidence>
<dbReference type="Pfam" id="PF02687">
    <property type="entry name" value="FtsX"/>
    <property type="match status" value="1"/>
</dbReference>
<accession>A0A517RF45</accession>
<dbReference type="KEGG" id="gaz:Pan241w_25850"/>
<feature type="transmembrane region" description="Helical" evidence="7">
    <location>
        <begin position="393"/>
        <end position="415"/>
    </location>
</feature>
<keyword evidence="10" id="KW-1185">Reference proteome</keyword>
<dbReference type="RefSeq" id="WP_145215852.1">
    <property type="nucleotide sequence ID" value="NZ_CP036269.1"/>
</dbReference>
<feature type="transmembrane region" description="Helical" evidence="7">
    <location>
        <begin position="344"/>
        <end position="373"/>
    </location>
</feature>
<comment type="subcellular location">
    <subcellularLocation>
        <location evidence="1">Cell membrane</location>
        <topology evidence="1">Multi-pass membrane protein</topology>
    </subcellularLocation>
</comment>
<keyword evidence="3 7" id="KW-0812">Transmembrane</keyword>
<keyword evidence="9" id="KW-0067">ATP-binding</keyword>
<keyword evidence="4 7" id="KW-1133">Transmembrane helix</keyword>